<keyword evidence="5 7" id="KW-0472">Membrane</keyword>
<keyword evidence="4 7" id="KW-1133">Transmembrane helix</keyword>
<dbReference type="InParanoid" id="A0A7F5QZ05"/>
<feature type="compositionally biased region" description="Low complexity" evidence="6">
    <location>
        <begin position="416"/>
        <end position="426"/>
    </location>
</feature>
<dbReference type="PANTHER" id="PTHR31815">
    <property type="entry name" value="AGAP005329-PA"/>
    <property type="match status" value="1"/>
</dbReference>
<proteinExistence type="inferred from homology"/>
<reference evidence="9" key="1">
    <citation type="submission" date="2025-08" db="UniProtKB">
        <authorList>
            <consortium name="RefSeq"/>
        </authorList>
    </citation>
    <scope>IDENTIFICATION</scope>
    <source>
        <tissue evidence="9">Entire body</tissue>
    </source>
</reference>
<comment type="subcellular location">
    <subcellularLocation>
        <location evidence="1">Membrane</location>
        <topology evidence="1">Multi-pass membrane protein</topology>
    </subcellularLocation>
</comment>
<protein>
    <submittedName>
        <fullName evidence="9">Uncharacterized protein LOC108744622</fullName>
    </submittedName>
</protein>
<evidence type="ECO:0000256" key="7">
    <source>
        <dbReference type="SAM" id="Phobius"/>
    </source>
</evidence>
<sequence>MNRASFLGSGWARSGGSSMGVVRRAYPASGAQWNVQVVRGRVNGKCLWNACKALSLGLLLMVLGAAMATIGYFADHLSVAQEVRGNYTVKIKNESRGFHLNNLSYAGPIVMGVGGFIVVAACVMTFEARDSAAKVVPARLKVSSGPPGAPLCGRNTSYIEHTTLRTAGSQTMATQHQYHCLHSHQHSSVQHVHSHHDAERRALTHSFLQFSRGLVLDTVNQQPIKKSNLIVQQFSVNKSPSAPNLMQENNGDSVGGIESGSGGDRGVNVGGGRCGDGAANVGDLLKRSPLDEKRPRFHHHEGNRRNPAACSTLLARPGLQRHALSVDETAQTFRNDLQPDAGSQGSMALDLHLECPVTLRVRDRRRNPLRRQQRVDEEDRSNDNSRRSSHSCSPRLPSRHVRESGVIGGSVHQLPTTTTTTTNTGTPQKNHRRSSNASDCSHRSRSRRRDTTRQRGRLERAISSDSRLTGAIPKCQHRHRHPYFTSQTSSEQEPGESKSDTDLHHANVVTHVSVHKA</sequence>
<feature type="compositionally biased region" description="Basic and acidic residues" evidence="6">
    <location>
        <begin position="449"/>
        <end position="462"/>
    </location>
</feature>
<dbReference type="AlphaFoldDB" id="A0A7F5QZ05"/>
<feature type="compositionally biased region" description="Basic and acidic residues" evidence="6">
    <location>
        <begin position="495"/>
        <end position="505"/>
    </location>
</feature>
<evidence type="ECO:0000313" key="9">
    <source>
        <dbReference type="RefSeq" id="XP_025830515.1"/>
    </source>
</evidence>
<dbReference type="PANTHER" id="PTHR31815:SF1">
    <property type="entry name" value="TRANSMEMBRANE PROTEIN 200C"/>
    <property type="match status" value="1"/>
</dbReference>
<evidence type="ECO:0000256" key="1">
    <source>
        <dbReference type="ARBA" id="ARBA00004141"/>
    </source>
</evidence>
<feature type="region of interest" description="Disordered" evidence="6">
    <location>
        <begin position="287"/>
        <end position="309"/>
    </location>
</feature>
<comment type="similarity">
    <text evidence="2">Belongs to the TMEM200 family.</text>
</comment>
<gene>
    <name evidence="9" type="primary">LOC108744622</name>
</gene>
<dbReference type="KEGG" id="apln:108744622"/>
<dbReference type="RefSeq" id="XP_025830515.1">
    <property type="nucleotide sequence ID" value="XM_025974730.1"/>
</dbReference>
<accession>A0A7F5QZ05</accession>
<name>A0A7F5QZ05_AGRPL</name>
<evidence type="ECO:0000256" key="2">
    <source>
        <dbReference type="ARBA" id="ARBA00005308"/>
    </source>
</evidence>
<evidence type="ECO:0000256" key="4">
    <source>
        <dbReference type="ARBA" id="ARBA00022989"/>
    </source>
</evidence>
<dbReference type="GO" id="GO:0016020">
    <property type="term" value="C:membrane"/>
    <property type="evidence" value="ECO:0007669"/>
    <property type="project" value="UniProtKB-SubCell"/>
</dbReference>
<feature type="transmembrane region" description="Helical" evidence="7">
    <location>
        <begin position="53"/>
        <end position="74"/>
    </location>
</feature>
<dbReference type="InterPro" id="IPR018787">
    <property type="entry name" value="DUF2371_TMEM200"/>
</dbReference>
<dbReference type="GeneID" id="108744622"/>
<evidence type="ECO:0000313" key="8">
    <source>
        <dbReference type="Proteomes" id="UP000192223"/>
    </source>
</evidence>
<dbReference type="OrthoDB" id="9994280at2759"/>
<dbReference type="Pfam" id="PF10177">
    <property type="entry name" value="DUF2371"/>
    <property type="match status" value="1"/>
</dbReference>
<dbReference type="Proteomes" id="UP000192223">
    <property type="component" value="Unplaced"/>
</dbReference>
<evidence type="ECO:0000256" key="6">
    <source>
        <dbReference type="SAM" id="MobiDB-lite"/>
    </source>
</evidence>
<evidence type="ECO:0000256" key="5">
    <source>
        <dbReference type="ARBA" id="ARBA00023136"/>
    </source>
</evidence>
<keyword evidence="3 7" id="KW-0812">Transmembrane</keyword>
<keyword evidence="8" id="KW-1185">Reference proteome</keyword>
<evidence type="ECO:0000256" key="3">
    <source>
        <dbReference type="ARBA" id="ARBA00022692"/>
    </source>
</evidence>
<feature type="transmembrane region" description="Helical" evidence="7">
    <location>
        <begin position="105"/>
        <end position="126"/>
    </location>
</feature>
<organism evidence="8 9">
    <name type="scientific">Agrilus planipennis</name>
    <name type="common">Emerald ash borer</name>
    <name type="synonym">Agrilus marcopoli</name>
    <dbReference type="NCBI Taxonomy" id="224129"/>
    <lineage>
        <taxon>Eukaryota</taxon>
        <taxon>Metazoa</taxon>
        <taxon>Ecdysozoa</taxon>
        <taxon>Arthropoda</taxon>
        <taxon>Hexapoda</taxon>
        <taxon>Insecta</taxon>
        <taxon>Pterygota</taxon>
        <taxon>Neoptera</taxon>
        <taxon>Endopterygota</taxon>
        <taxon>Coleoptera</taxon>
        <taxon>Polyphaga</taxon>
        <taxon>Elateriformia</taxon>
        <taxon>Buprestoidea</taxon>
        <taxon>Buprestidae</taxon>
        <taxon>Agrilinae</taxon>
        <taxon>Agrilus</taxon>
    </lineage>
</organism>
<feature type="compositionally biased region" description="Basic and acidic residues" evidence="6">
    <location>
        <begin position="373"/>
        <end position="386"/>
    </location>
</feature>
<feature type="region of interest" description="Disordered" evidence="6">
    <location>
        <begin position="364"/>
        <end position="505"/>
    </location>
</feature>